<evidence type="ECO:0000313" key="1">
    <source>
        <dbReference type="EMBL" id="TDG02629.1"/>
    </source>
</evidence>
<gene>
    <name evidence="1" type="ORF">E1N52_38910</name>
</gene>
<comment type="caution">
    <text evidence="1">The sequence shown here is derived from an EMBL/GenBank/DDBJ whole genome shotgun (WGS) entry which is preliminary data.</text>
</comment>
<reference evidence="1 2" key="1">
    <citation type="submission" date="2019-03" db="EMBL/GenBank/DDBJ databases">
        <title>Paraburkholderia sp. isolated from native Mimosa gymnas in Guartela State Park, Brazil.</title>
        <authorList>
            <person name="Paulitsch F."/>
            <person name="Hungria M."/>
            <person name="Delamuta J.R.M."/>
            <person name="Ribeiro R.A."/>
            <person name="Dall'Agnol R."/>
            <person name="Silva J.S.B."/>
        </authorList>
    </citation>
    <scope>NUCLEOTIDE SEQUENCE [LARGE SCALE GENOMIC DNA]</scope>
    <source>
        <strain evidence="1 2">CNPSo 3008</strain>
    </source>
</reference>
<protein>
    <recommendedName>
        <fullName evidence="3">Fis family transcriptional regulator</fullName>
    </recommendedName>
</protein>
<evidence type="ECO:0000313" key="2">
    <source>
        <dbReference type="Proteomes" id="UP000295606"/>
    </source>
</evidence>
<dbReference type="AlphaFoldDB" id="A0A4R5L469"/>
<proteinExistence type="predicted"/>
<sequence length="134" mass="14994">MPRKEATDLALRARIALERLRHGEADRALINLVSQVAIIASFITRAGHGKLDIGDIDRVERDLGEVLNEADRTGVWSVPEALIEGLTVVVNEYDRLLCVTRMEVFVRASDHLEKRADLAARETRTNSSHLQVAR</sequence>
<organism evidence="1 2">
    <name type="scientific">Paraburkholderia guartelaensis</name>
    <dbReference type="NCBI Taxonomy" id="2546446"/>
    <lineage>
        <taxon>Bacteria</taxon>
        <taxon>Pseudomonadati</taxon>
        <taxon>Pseudomonadota</taxon>
        <taxon>Betaproteobacteria</taxon>
        <taxon>Burkholderiales</taxon>
        <taxon>Burkholderiaceae</taxon>
        <taxon>Paraburkholderia</taxon>
    </lineage>
</organism>
<dbReference type="Proteomes" id="UP000295606">
    <property type="component" value="Unassembled WGS sequence"/>
</dbReference>
<evidence type="ECO:0008006" key="3">
    <source>
        <dbReference type="Google" id="ProtNLM"/>
    </source>
</evidence>
<accession>A0A4R5L469</accession>
<dbReference type="EMBL" id="SMOD01000057">
    <property type="protein sequence ID" value="TDG02629.1"/>
    <property type="molecule type" value="Genomic_DNA"/>
</dbReference>
<name>A0A4R5L469_9BURK</name>
<dbReference type="OrthoDB" id="9036076at2"/>